<organism evidence="1 2">
    <name type="scientific">Ensete ventricosum</name>
    <name type="common">Abyssinian banana</name>
    <name type="synonym">Musa ensete</name>
    <dbReference type="NCBI Taxonomy" id="4639"/>
    <lineage>
        <taxon>Eukaryota</taxon>
        <taxon>Viridiplantae</taxon>
        <taxon>Streptophyta</taxon>
        <taxon>Embryophyta</taxon>
        <taxon>Tracheophyta</taxon>
        <taxon>Spermatophyta</taxon>
        <taxon>Magnoliopsida</taxon>
        <taxon>Liliopsida</taxon>
        <taxon>Zingiberales</taxon>
        <taxon>Musaceae</taxon>
        <taxon>Ensete</taxon>
    </lineage>
</organism>
<accession>A0A444G953</accession>
<dbReference type="SUPFAM" id="SSF48371">
    <property type="entry name" value="ARM repeat"/>
    <property type="match status" value="1"/>
</dbReference>
<dbReference type="InterPro" id="IPR055296">
    <property type="entry name" value="SRL2-like"/>
</dbReference>
<dbReference type="InterPro" id="IPR016024">
    <property type="entry name" value="ARM-type_fold"/>
</dbReference>
<proteinExistence type="predicted"/>
<protein>
    <submittedName>
        <fullName evidence="1">Uncharacterized protein</fullName>
    </submittedName>
</protein>
<gene>
    <name evidence="1" type="ORF">B296_00043868</name>
</gene>
<dbReference type="PANTHER" id="PTHR46087:SF9">
    <property type="entry name" value="ARM REPEAT SUPERFAMILY PROTEIN"/>
    <property type="match status" value="1"/>
</dbReference>
<dbReference type="InterPro" id="IPR049152">
    <property type="entry name" value="EFR3-like_ARM"/>
</dbReference>
<dbReference type="Proteomes" id="UP000287651">
    <property type="component" value="Unassembled WGS sequence"/>
</dbReference>
<name>A0A444G953_ENSVE</name>
<reference evidence="1 2" key="1">
    <citation type="journal article" date="2014" name="Agronomy (Basel)">
        <title>A Draft Genome Sequence for Ensete ventricosum, the Drought-Tolerant Tree Against Hunger.</title>
        <authorList>
            <person name="Harrison J."/>
            <person name="Moore K.A."/>
            <person name="Paszkiewicz K."/>
            <person name="Jones T."/>
            <person name="Grant M."/>
            <person name="Ambacheew D."/>
            <person name="Muzemil S."/>
            <person name="Studholme D.J."/>
        </authorList>
    </citation>
    <scope>NUCLEOTIDE SEQUENCE [LARGE SCALE GENOMIC DNA]</scope>
</reference>
<comment type="caution">
    <text evidence="1">The sequence shown here is derived from an EMBL/GenBank/DDBJ whole genome shotgun (WGS) entry which is preliminary data.</text>
</comment>
<dbReference type="AlphaFoldDB" id="A0A444G953"/>
<dbReference type="Pfam" id="PF21052">
    <property type="entry name" value="EFR3_ARM"/>
    <property type="match status" value="1"/>
</dbReference>
<evidence type="ECO:0000313" key="2">
    <source>
        <dbReference type="Proteomes" id="UP000287651"/>
    </source>
</evidence>
<evidence type="ECO:0000313" key="1">
    <source>
        <dbReference type="EMBL" id="RRT61850.1"/>
    </source>
</evidence>
<sequence>MGVVSRSIMPACESLCIFCPSLRTRSRQPVKRYKKLLADIFPRSQDEEPNDRKIGKLCEYVSRNPLRIPKITSYLEQKFYKELRIEHFGTVKVVLCIYRKLLISCKEQMPLFASSLLTIICTLLDQRRQDEMCIIGCHTIFDFVICQTDGTYMFNLEGLIPKLCELAQEMGEDERANDMRAAGLRALSSMVIFF</sequence>
<dbReference type="EMBL" id="AMZH03007221">
    <property type="protein sequence ID" value="RRT61850.1"/>
    <property type="molecule type" value="Genomic_DNA"/>
</dbReference>
<dbReference type="PANTHER" id="PTHR46087">
    <property type="entry name" value="PUTATIVE, EXPRESSED-RELATED"/>
    <property type="match status" value="1"/>
</dbReference>